<dbReference type="EMBL" id="MTCP01000021">
    <property type="protein sequence ID" value="OLY66620.1"/>
    <property type="molecule type" value="Genomic_DNA"/>
</dbReference>
<name>A0AA44LAP1_CITBR</name>
<keyword evidence="1" id="KW-1133">Transmembrane helix</keyword>
<proteinExistence type="predicted"/>
<protein>
    <submittedName>
        <fullName evidence="2">Uncharacterized protein</fullName>
    </submittedName>
</protein>
<dbReference type="PROSITE" id="PS01121">
    <property type="entry name" value="CASPASE_HIS"/>
    <property type="match status" value="1"/>
</dbReference>
<organism evidence="2 3">
    <name type="scientific">Citrobacter braakii</name>
    <dbReference type="NCBI Taxonomy" id="57706"/>
    <lineage>
        <taxon>Bacteria</taxon>
        <taxon>Pseudomonadati</taxon>
        <taxon>Pseudomonadota</taxon>
        <taxon>Gammaproteobacteria</taxon>
        <taxon>Enterobacterales</taxon>
        <taxon>Enterobacteriaceae</taxon>
        <taxon>Citrobacter</taxon>
        <taxon>Citrobacter freundii complex</taxon>
    </lineage>
</organism>
<keyword evidence="1" id="KW-0812">Transmembrane</keyword>
<gene>
    <name evidence="2" type="ORF">BWD41_24555</name>
</gene>
<dbReference type="AlphaFoldDB" id="A0AA44LAP1"/>
<evidence type="ECO:0000313" key="3">
    <source>
        <dbReference type="Proteomes" id="UP000185597"/>
    </source>
</evidence>
<dbReference type="Proteomes" id="UP000185597">
    <property type="component" value="Unassembled WGS sequence"/>
</dbReference>
<reference evidence="2 3" key="1">
    <citation type="submission" date="2017-01" db="EMBL/GenBank/DDBJ databases">
        <title>First report of the plasmid-mediated mcr-1 gene in Citrobacter freudii.</title>
        <authorList>
            <person name="Liu J."/>
            <person name="Yang Y."/>
            <person name="Li Y."/>
            <person name="Liu D."/>
            <person name="Tuo H."/>
            <person name="Davis M."/>
            <person name="Zhang A."/>
        </authorList>
    </citation>
    <scope>NUCLEOTIDE SEQUENCE [LARGE SCALE GENOMIC DNA]</scope>
    <source>
        <strain evidence="2 3">SCC4</strain>
    </source>
</reference>
<evidence type="ECO:0000313" key="2">
    <source>
        <dbReference type="EMBL" id="OLY66620.1"/>
    </source>
</evidence>
<accession>A0AA44LAP1</accession>
<evidence type="ECO:0000256" key="1">
    <source>
        <dbReference type="SAM" id="Phobius"/>
    </source>
</evidence>
<dbReference type="InterPro" id="IPR016129">
    <property type="entry name" value="Caspase_his_AS"/>
</dbReference>
<sequence length="85" mass="9776">MHRFVDRLIGNGECVAGGLTYLAGLLDAKYLWFVKSRHKKTTRRWFHDTAYCFDCSILSHGTGVGFAPTQHERRAVQDIFQEVNM</sequence>
<feature type="transmembrane region" description="Helical" evidence="1">
    <location>
        <begin position="15"/>
        <end position="34"/>
    </location>
</feature>
<comment type="caution">
    <text evidence="2">The sequence shown here is derived from an EMBL/GenBank/DDBJ whole genome shotgun (WGS) entry which is preliminary data.</text>
</comment>
<keyword evidence="1" id="KW-0472">Membrane</keyword>